<keyword evidence="3" id="KW-0804">Transcription</keyword>
<gene>
    <name evidence="5" type="ordered locus">AMED_4985</name>
</gene>
<keyword evidence="1" id="KW-0805">Transcription regulation</keyword>
<dbReference type="RefSeq" id="WP_013226815.1">
    <property type="nucleotide sequence ID" value="NC_014318.1"/>
</dbReference>
<evidence type="ECO:0000259" key="4">
    <source>
        <dbReference type="Pfam" id="PF00440"/>
    </source>
</evidence>
<evidence type="ECO:0000256" key="3">
    <source>
        <dbReference type="ARBA" id="ARBA00023163"/>
    </source>
</evidence>
<evidence type="ECO:0000256" key="1">
    <source>
        <dbReference type="ARBA" id="ARBA00023015"/>
    </source>
</evidence>
<dbReference type="GO" id="GO:0000976">
    <property type="term" value="F:transcription cis-regulatory region binding"/>
    <property type="evidence" value="ECO:0007669"/>
    <property type="project" value="TreeGrafter"/>
</dbReference>
<dbReference type="SUPFAM" id="SSF46689">
    <property type="entry name" value="Homeodomain-like"/>
    <property type="match status" value="1"/>
</dbReference>
<dbReference type="Gene3D" id="1.10.357.10">
    <property type="entry name" value="Tetracycline Repressor, domain 2"/>
    <property type="match status" value="1"/>
</dbReference>
<dbReference type="GO" id="GO:0003700">
    <property type="term" value="F:DNA-binding transcription factor activity"/>
    <property type="evidence" value="ECO:0007669"/>
    <property type="project" value="TreeGrafter"/>
</dbReference>
<name>A0A0H3D7Z8_AMYMU</name>
<dbReference type="HOGENOM" id="CLU_069356_15_5_11"/>
<dbReference type="GeneID" id="92872698"/>
<sequence>MQVNTDLMAELGLGPTEAARRAQIIGATIGVLADLGYRRTTFAKIKERAGLSSTRLISYHFTNKAGLMQAVLSTVVMTKGEFLTERTGGGLDPADRRGYLRAHIETSIAFLRAYPECVRALSELAANADDADGWVMTKVLVDDLRVHGLARQLKQGQAEGTFGAFTPEVMAMSIAQAIDGVAAAYAADPSLDLETYGREVADTFVKATAP</sequence>
<evidence type="ECO:0000313" key="5">
    <source>
        <dbReference type="EMBL" id="ADJ46751.1"/>
    </source>
</evidence>
<dbReference type="InterPro" id="IPR009057">
    <property type="entry name" value="Homeodomain-like_sf"/>
</dbReference>
<protein>
    <submittedName>
        <fullName evidence="5">TetR family transcriptional regulator</fullName>
    </submittedName>
</protein>
<organism evidence="5 6">
    <name type="scientific">Amycolatopsis mediterranei (strain U-32)</name>
    <dbReference type="NCBI Taxonomy" id="749927"/>
    <lineage>
        <taxon>Bacteria</taxon>
        <taxon>Bacillati</taxon>
        <taxon>Actinomycetota</taxon>
        <taxon>Actinomycetes</taxon>
        <taxon>Pseudonocardiales</taxon>
        <taxon>Pseudonocardiaceae</taxon>
        <taxon>Amycolatopsis</taxon>
    </lineage>
</organism>
<dbReference type="PANTHER" id="PTHR30055:SF234">
    <property type="entry name" value="HTH-TYPE TRANSCRIPTIONAL REGULATOR BETI"/>
    <property type="match status" value="1"/>
</dbReference>
<dbReference type="Gene3D" id="1.10.10.60">
    <property type="entry name" value="Homeodomain-like"/>
    <property type="match status" value="1"/>
</dbReference>
<dbReference type="OrthoDB" id="9806334at2"/>
<dbReference type="SUPFAM" id="SSF48498">
    <property type="entry name" value="Tetracyclin repressor-like, C-terminal domain"/>
    <property type="match status" value="1"/>
</dbReference>
<dbReference type="KEGG" id="amd:AMED_4985"/>
<proteinExistence type="predicted"/>
<keyword evidence="2" id="KW-0238">DNA-binding</keyword>
<evidence type="ECO:0000256" key="2">
    <source>
        <dbReference type="ARBA" id="ARBA00023125"/>
    </source>
</evidence>
<evidence type="ECO:0000313" key="6">
    <source>
        <dbReference type="Proteomes" id="UP000000328"/>
    </source>
</evidence>
<dbReference type="EMBL" id="CP002000">
    <property type="protein sequence ID" value="ADJ46751.1"/>
    <property type="molecule type" value="Genomic_DNA"/>
</dbReference>
<dbReference type="PANTHER" id="PTHR30055">
    <property type="entry name" value="HTH-TYPE TRANSCRIPTIONAL REGULATOR RUTR"/>
    <property type="match status" value="1"/>
</dbReference>
<dbReference type="PATRIC" id="fig|749927.5.peg.5157"/>
<dbReference type="InterPro" id="IPR050109">
    <property type="entry name" value="HTH-type_TetR-like_transc_reg"/>
</dbReference>
<dbReference type="InterPro" id="IPR001647">
    <property type="entry name" value="HTH_TetR"/>
</dbReference>
<dbReference type="eggNOG" id="COG1309">
    <property type="taxonomic scope" value="Bacteria"/>
</dbReference>
<accession>A0A0H3D7Z8</accession>
<dbReference type="InterPro" id="IPR036271">
    <property type="entry name" value="Tet_transcr_reg_TetR-rel_C_sf"/>
</dbReference>
<reference evidence="5 6" key="1">
    <citation type="journal article" date="2010" name="Cell Res.">
        <title>Complete genome sequence of the rifamycin SV-producing Amycolatopsis mediterranei U32 revealed its genetic characteristics in phylogeny and metabolism.</title>
        <authorList>
            <person name="Zhao W."/>
            <person name="Zhong Y."/>
            <person name="Yuan H."/>
            <person name="Wang J."/>
            <person name="Zheng H."/>
            <person name="Wang Y."/>
            <person name="Cen X."/>
            <person name="Xu F."/>
            <person name="Bai J."/>
            <person name="Han X."/>
            <person name="Lu G."/>
            <person name="Zhu Y."/>
            <person name="Shao Z."/>
            <person name="Yan H."/>
            <person name="Li C."/>
            <person name="Peng N."/>
            <person name="Zhang Z."/>
            <person name="Zhang Y."/>
            <person name="Lin W."/>
            <person name="Fan Y."/>
            <person name="Qin Z."/>
            <person name="Hu Y."/>
            <person name="Zhu B."/>
            <person name="Wang S."/>
            <person name="Ding X."/>
            <person name="Zhao G.P."/>
        </authorList>
    </citation>
    <scope>NUCLEOTIDE SEQUENCE [LARGE SCALE GENOMIC DNA]</scope>
    <source>
        <strain evidence="6">U-32</strain>
    </source>
</reference>
<dbReference type="Proteomes" id="UP000000328">
    <property type="component" value="Chromosome"/>
</dbReference>
<feature type="domain" description="HTH tetR-type" evidence="4">
    <location>
        <begin position="24"/>
        <end position="71"/>
    </location>
</feature>
<dbReference type="AlphaFoldDB" id="A0A0H3D7Z8"/>
<dbReference type="Pfam" id="PF00440">
    <property type="entry name" value="TetR_N"/>
    <property type="match status" value="1"/>
</dbReference>